<feature type="non-terminal residue" evidence="1">
    <location>
        <position position="1"/>
    </location>
</feature>
<dbReference type="InParanoid" id="A0A0C3G5L9"/>
<gene>
    <name evidence="1" type="ORF">PILCRDRAFT_30224</name>
</gene>
<dbReference type="Proteomes" id="UP000054166">
    <property type="component" value="Unassembled WGS sequence"/>
</dbReference>
<organism evidence="1 2">
    <name type="scientific">Piloderma croceum (strain F 1598)</name>
    <dbReference type="NCBI Taxonomy" id="765440"/>
    <lineage>
        <taxon>Eukaryota</taxon>
        <taxon>Fungi</taxon>
        <taxon>Dikarya</taxon>
        <taxon>Basidiomycota</taxon>
        <taxon>Agaricomycotina</taxon>
        <taxon>Agaricomycetes</taxon>
        <taxon>Agaricomycetidae</taxon>
        <taxon>Atheliales</taxon>
        <taxon>Atheliaceae</taxon>
        <taxon>Piloderma</taxon>
    </lineage>
</organism>
<reference evidence="2" key="2">
    <citation type="submission" date="2015-01" db="EMBL/GenBank/DDBJ databases">
        <title>Evolutionary Origins and Diversification of the Mycorrhizal Mutualists.</title>
        <authorList>
            <consortium name="DOE Joint Genome Institute"/>
            <consortium name="Mycorrhizal Genomics Consortium"/>
            <person name="Kohler A."/>
            <person name="Kuo A."/>
            <person name="Nagy L.G."/>
            <person name="Floudas D."/>
            <person name="Copeland A."/>
            <person name="Barry K.W."/>
            <person name="Cichocki N."/>
            <person name="Veneault-Fourrey C."/>
            <person name="LaButti K."/>
            <person name="Lindquist E.A."/>
            <person name="Lipzen A."/>
            <person name="Lundell T."/>
            <person name="Morin E."/>
            <person name="Murat C."/>
            <person name="Riley R."/>
            <person name="Ohm R."/>
            <person name="Sun H."/>
            <person name="Tunlid A."/>
            <person name="Henrissat B."/>
            <person name="Grigoriev I.V."/>
            <person name="Hibbett D.S."/>
            <person name="Martin F."/>
        </authorList>
    </citation>
    <scope>NUCLEOTIDE SEQUENCE [LARGE SCALE GENOMIC DNA]</scope>
    <source>
        <strain evidence="2">F 1598</strain>
    </source>
</reference>
<dbReference type="AlphaFoldDB" id="A0A0C3G5L9"/>
<dbReference type="OrthoDB" id="2142724at2759"/>
<sequence length="63" mass="6983">ILPALSMDGILAVDIIEGSFTTAKFAWFIDGLLDRMNPFLGSNSVIIMDNCRIHKSDIILDMI</sequence>
<evidence type="ECO:0000313" key="1">
    <source>
        <dbReference type="EMBL" id="KIM85941.1"/>
    </source>
</evidence>
<accession>A0A0C3G5L9</accession>
<name>A0A0C3G5L9_PILCF</name>
<dbReference type="HOGENOM" id="CLU_188058_0_1_1"/>
<evidence type="ECO:0000313" key="2">
    <source>
        <dbReference type="Proteomes" id="UP000054166"/>
    </source>
</evidence>
<feature type="non-terminal residue" evidence="1">
    <location>
        <position position="63"/>
    </location>
</feature>
<dbReference type="EMBL" id="KN832983">
    <property type="protein sequence ID" value="KIM85941.1"/>
    <property type="molecule type" value="Genomic_DNA"/>
</dbReference>
<proteinExistence type="predicted"/>
<keyword evidence="2" id="KW-1185">Reference proteome</keyword>
<reference evidence="1 2" key="1">
    <citation type="submission" date="2014-04" db="EMBL/GenBank/DDBJ databases">
        <authorList>
            <consortium name="DOE Joint Genome Institute"/>
            <person name="Kuo A."/>
            <person name="Tarkka M."/>
            <person name="Buscot F."/>
            <person name="Kohler A."/>
            <person name="Nagy L.G."/>
            <person name="Floudas D."/>
            <person name="Copeland A."/>
            <person name="Barry K.W."/>
            <person name="Cichocki N."/>
            <person name="Veneault-Fourrey C."/>
            <person name="LaButti K."/>
            <person name="Lindquist E.A."/>
            <person name="Lipzen A."/>
            <person name="Lundell T."/>
            <person name="Morin E."/>
            <person name="Murat C."/>
            <person name="Sun H."/>
            <person name="Tunlid A."/>
            <person name="Henrissat B."/>
            <person name="Grigoriev I.V."/>
            <person name="Hibbett D.S."/>
            <person name="Martin F."/>
            <person name="Nordberg H.P."/>
            <person name="Cantor M.N."/>
            <person name="Hua S.X."/>
        </authorList>
    </citation>
    <scope>NUCLEOTIDE SEQUENCE [LARGE SCALE GENOMIC DNA]</scope>
    <source>
        <strain evidence="1 2">F 1598</strain>
    </source>
</reference>
<protein>
    <recommendedName>
        <fullName evidence="3">Tc1-like transposase DDE domain-containing protein</fullName>
    </recommendedName>
</protein>
<evidence type="ECO:0008006" key="3">
    <source>
        <dbReference type="Google" id="ProtNLM"/>
    </source>
</evidence>